<proteinExistence type="predicted"/>
<dbReference type="Pfam" id="PF22872">
    <property type="entry name" value="DUF7018"/>
    <property type="match status" value="1"/>
</dbReference>
<evidence type="ECO:0000256" key="1">
    <source>
        <dbReference type="SAM" id="MobiDB-lite"/>
    </source>
</evidence>
<dbReference type="InterPro" id="IPR053854">
    <property type="entry name" value="DUF7018"/>
</dbReference>
<feature type="domain" description="DUF7018" evidence="3">
    <location>
        <begin position="41"/>
        <end position="163"/>
    </location>
</feature>
<dbReference type="Proteomes" id="UP000035904">
    <property type="component" value="Unassembled WGS sequence"/>
</dbReference>
<dbReference type="EMBL" id="LDPG01000011">
    <property type="protein sequence ID" value="KLV17452.1"/>
    <property type="molecule type" value="Genomic_DNA"/>
</dbReference>
<sequence length="311" mass="35164">MKAMKLVTFAIPFMLLAGCGTDKTDAKPKEKVESKSETKEKLSKEKYPTRMTGLSSELVQKITVITEIAMDKTKKETDLKKEILKEESELQKIIAKFKKIDPPKEFEDAHKEILKAVDCYSEAYALQVEILKGKGKVTDEDREKSKKSMDLINEGNKYWHKGFDPIESHNEKEAKALGFDVDTKTNSKSSTTSDNGNVQISADGNELIGSWGSYKGSEFRKGLDFRQDKSFTAYDDTGNSSYEDNHMTGTWLYNKDSNKVTLIPTEFVKDGKKIDARQMNAVVDYTVEFLRAGSLRMVDSKGNKLEVEKQK</sequence>
<protein>
    <submittedName>
        <fullName evidence="4">Uncharacterized protein</fullName>
    </submittedName>
</protein>
<reference evidence="4 5" key="1">
    <citation type="submission" date="2015-05" db="EMBL/GenBank/DDBJ databases">
        <title>Whole genome sequence and identification of bacterial endophytes from Costus igneus.</title>
        <authorList>
            <person name="Lee Y.P."/>
            <person name="Gan H.M."/>
            <person name="Eng W."/>
            <person name="Wheatley M.S."/>
            <person name="Caraballo A."/>
            <person name="Polter S."/>
            <person name="Savka M.A."/>
            <person name="Hudson A.O."/>
        </authorList>
    </citation>
    <scope>NUCLEOTIDE SEQUENCE [LARGE SCALE GENOMIC DNA]</scope>
    <source>
        <strain evidence="4 5">RIT375</strain>
    </source>
</reference>
<dbReference type="Pfam" id="PF13159">
    <property type="entry name" value="DUF3994"/>
    <property type="match status" value="1"/>
</dbReference>
<gene>
    <name evidence="4" type="ORF">ABW01_16280</name>
</gene>
<dbReference type="InterPro" id="IPR025057">
    <property type="entry name" value="DUF3994"/>
</dbReference>
<name>A0A0J1HUS2_BACAN</name>
<feature type="region of interest" description="Disordered" evidence="1">
    <location>
        <begin position="22"/>
        <end position="47"/>
    </location>
</feature>
<evidence type="ECO:0000259" key="3">
    <source>
        <dbReference type="Pfam" id="PF22872"/>
    </source>
</evidence>
<comment type="caution">
    <text evidence="4">The sequence shown here is derived from an EMBL/GenBank/DDBJ whole genome shotgun (WGS) entry which is preliminary data.</text>
</comment>
<evidence type="ECO:0000313" key="4">
    <source>
        <dbReference type="EMBL" id="KLV17452.1"/>
    </source>
</evidence>
<dbReference type="PROSITE" id="PS51257">
    <property type="entry name" value="PROKAR_LIPOPROTEIN"/>
    <property type="match status" value="1"/>
</dbReference>
<organism evidence="4 5">
    <name type="scientific">Bacillus anthracis</name>
    <name type="common">anthrax bacterium</name>
    <dbReference type="NCBI Taxonomy" id="1392"/>
    <lineage>
        <taxon>Bacteria</taxon>
        <taxon>Bacillati</taxon>
        <taxon>Bacillota</taxon>
        <taxon>Bacilli</taxon>
        <taxon>Bacillales</taxon>
        <taxon>Bacillaceae</taxon>
        <taxon>Bacillus</taxon>
        <taxon>Bacillus cereus group</taxon>
    </lineage>
</organism>
<evidence type="ECO:0000313" key="5">
    <source>
        <dbReference type="Proteomes" id="UP000035904"/>
    </source>
</evidence>
<dbReference type="AlphaFoldDB" id="A0A0J1HUS2"/>
<feature type="domain" description="DUF3994" evidence="2">
    <location>
        <begin position="189"/>
        <end position="280"/>
    </location>
</feature>
<evidence type="ECO:0000259" key="2">
    <source>
        <dbReference type="Pfam" id="PF13159"/>
    </source>
</evidence>
<dbReference type="RefSeq" id="WP_047956821.1">
    <property type="nucleotide sequence ID" value="NZ_LDPG01000011.1"/>
</dbReference>
<dbReference type="PATRIC" id="fig|1392.242.peg.1124"/>
<accession>A0A0J1HUS2</accession>